<dbReference type="InterPro" id="IPR036514">
    <property type="entry name" value="SGNH_hydro_sf"/>
</dbReference>
<dbReference type="GO" id="GO:0004622">
    <property type="term" value="F:phosphatidylcholine lysophospholipase activity"/>
    <property type="evidence" value="ECO:0007669"/>
    <property type="project" value="TreeGrafter"/>
</dbReference>
<evidence type="ECO:0000259" key="3">
    <source>
        <dbReference type="Pfam" id="PF13472"/>
    </source>
</evidence>
<reference evidence="4 5" key="1">
    <citation type="submission" date="2019-02" db="EMBL/GenBank/DDBJ databases">
        <title>Deep-cultivation of Planctomycetes and their phenomic and genomic characterization uncovers novel biology.</title>
        <authorList>
            <person name="Wiegand S."/>
            <person name="Jogler M."/>
            <person name="Boedeker C."/>
            <person name="Pinto D."/>
            <person name="Vollmers J."/>
            <person name="Rivas-Marin E."/>
            <person name="Kohn T."/>
            <person name="Peeters S.H."/>
            <person name="Heuer A."/>
            <person name="Rast P."/>
            <person name="Oberbeckmann S."/>
            <person name="Bunk B."/>
            <person name="Jeske O."/>
            <person name="Meyerdierks A."/>
            <person name="Storesund J.E."/>
            <person name="Kallscheuer N."/>
            <person name="Luecker S."/>
            <person name="Lage O.M."/>
            <person name="Pohl T."/>
            <person name="Merkel B.J."/>
            <person name="Hornburger P."/>
            <person name="Mueller R.-W."/>
            <person name="Bruemmer F."/>
            <person name="Labrenz M."/>
            <person name="Spormann A.M."/>
            <person name="Op den Camp H."/>
            <person name="Overmann J."/>
            <person name="Amann R."/>
            <person name="Jetten M.S.M."/>
            <person name="Mascher T."/>
            <person name="Medema M.H."/>
            <person name="Devos D.P."/>
            <person name="Kaster A.-K."/>
            <person name="Ovreas L."/>
            <person name="Rohde M."/>
            <person name="Galperin M.Y."/>
            <person name="Jogler C."/>
        </authorList>
    </citation>
    <scope>NUCLEOTIDE SEQUENCE [LARGE SCALE GENOMIC DNA]</scope>
    <source>
        <strain evidence="4 5">Pan181</strain>
    </source>
</reference>
<dbReference type="SUPFAM" id="SSF52266">
    <property type="entry name" value="SGNH hydrolase"/>
    <property type="match status" value="1"/>
</dbReference>
<dbReference type="KEGG" id="amuc:Pan181_35710"/>
<dbReference type="PANTHER" id="PTHR30383:SF26">
    <property type="entry name" value="SGNH HYDROLASE-TYPE ESTERASE DOMAIN-CONTAINING PROTEIN"/>
    <property type="match status" value="1"/>
</dbReference>
<dbReference type="Proteomes" id="UP000315750">
    <property type="component" value="Chromosome"/>
</dbReference>
<evidence type="ECO:0000313" key="5">
    <source>
        <dbReference type="Proteomes" id="UP000315750"/>
    </source>
</evidence>
<organism evidence="4 5">
    <name type="scientific">Aeoliella mucimassa</name>
    <dbReference type="NCBI Taxonomy" id="2527972"/>
    <lineage>
        <taxon>Bacteria</taxon>
        <taxon>Pseudomonadati</taxon>
        <taxon>Planctomycetota</taxon>
        <taxon>Planctomycetia</taxon>
        <taxon>Pirellulales</taxon>
        <taxon>Lacipirellulaceae</taxon>
        <taxon>Aeoliella</taxon>
    </lineage>
</organism>
<dbReference type="CDD" id="cd00229">
    <property type="entry name" value="SGNH_hydrolase"/>
    <property type="match status" value="1"/>
</dbReference>
<evidence type="ECO:0000256" key="1">
    <source>
        <dbReference type="SAM" id="MobiDB-lite"/>
    </source>
</evidence>
<keyword evidence="2" id="KW-0732">Signal</keyword>
<protein>
    <recommendedName>
        <fullName evidence="3">SGNH hydrolase-type esterase domain-containing protein</fullName>
    </recommendedName>
</protein>
<dbReference type="RefSeq" id="WP_145248467.1">
    <property type="nucleotide sequence ID" value="NZ_CP036278.1"/>
</dbReference>
<keyword evidence="5" id="KW-1185">Reference proteome</keyword>
<dbReference type="OrthoDB" id="9815670at2"/>
<proteinExistence type="predicted"/>
<dbReference type="EMBL" id="CP036278">
    <property type="protein sequence ID" value="QDU57356.1"/>
    <property type="molecule type" value="Genomic_DNA"/>
</dbReference>
<feature type="region of interest" description="Disordered" evidence="1">
    <location>
        <begin position="26"/>
        <end position="51"/>
    </location>
</feature>
<dbReference type="PANTHER" id="PTHR30383">
    <property type="entry name" value="THIOESTERASE 1/PROTEASE 1/LYSOPHOSPHOLIPASE L1"/>
    <property type="match status" value="1"/>
</dbReference>
<feature type="domain" description="SGNH hydrolase-type esterase" evidence="3">
    <location>
        <begin position="74"/>
        <end position="234"/>
    </location>
</feature>
<gene>
    <name evidence="4" type="ORF">Pan181_35710</name>
</gene>
<dbReference type="InterPro" id="IPR013830">
    <property type="entry name" value="SGNH_hydro"/>
</dbReference>
<dbReference type="Gene3D" id="3.40.50.1110">
    <property type="entry name" value="SGNH hydrolase"/>
    <property type="match status" value="1"/>
</dbReference>
<sequence length="256" mass="28505" precursor="true">MKRLQTLLVCLLVLAVCSTAVVNADEPSANEQVQSESPAKAPAESDKRLHSDGSAWGYQRQETSDAQLPRVLLIGDSILNGYRGQVVKQLEGEAVVDVWINPYYQSEEYNKELSKVLEDETYDVVHFNVGLHGWQRGRIKPGTFKPLTQAMVEVIQAKQPDAKLIWASSTPVTVKGNPEQLEPEINPVIVEHNRMAAEVMDEMHVPVSDFYGLLADKLEHARGDSFHWNGPAYKLLSEQASETIRVALKDDNAVSE</sequence>
<dbReference type="AlphaFoldDB" id="A0A518ARM0"/>
<feature type="signal peptide" evidence="2">
    <location>
        <begin position="1"/>
        <end position="24"/>
    </location>
</feature>
<evidence type="ECO:0000313" key="4">
    <source>
        <dbReference type="EMBL" id="QDU57356.1"/>
    </source>
</evidence>
<dbReference type="Pfam" id="PF13472">
    <property type="entry name" value="Lipase_GDSL_2"/>
    <property type="match status" value="1"/>
</dbReference>
<dbReference type="InterPro" id="IPR051532">
    <property type="entry name" value="Ester_Hydrolysis_Enzymes"/>
</dbReference>
<accession>A0A518ARM0</accession>
<feature type="chain" id="PRO_5022152452" description="SGNH hydrolase-type esterase domain-containing protein" evidence="2">
    <location>
        <begin position="25"/>
        <end position="256"/>
    </location>
</feature>
<evidence type="ECO:0000256" key="2">
    <source>
        <dbReference type="SAM" id="SignalP"/>
    </source>
</evidence>
<name>A0A518ARM0_9BACT</name>